<proteinExistence type="predicted"/>
<comment type="caution">
    <text evidence="1">The sequence shown here is derived from an EMBL/GenBank/DDBJ whole genome shotgun (WGS) entry which is preliminary data.</text>
</comment>
<accession>A0A6I4NNQ7</accession>
<reference evidence="1 2" key="1">
    <citation type="submission" date="2019-12" db="EMBL/GenBank/DDBJ databases">
        <authorList>
            <person name="Kim Y.S."/>
        </authorList>
    </citation>
    <scope>NUCLEOTIDE SEQUENCE [LARGE SCALE GENOMIC DNA]</scope>
    <source>
        <strain evidence="1 2">GA093</strain>
    </source>
</reference>
<organism evidence="1 2">
    <name type="scientific">Flavobacterium hydrocarbonoxydans</name>
    <dbReference type="NCBI Taxonomy" id="2683249"/>
    <lineage>
        <taxon>Bacteria</taxon>
        <taxon>Pseudomonadati</taxon>
        <taxon>Bacteroidota</taxon>
        <taxon>Flavobacteriia</taxon>
        <taxon>Flavobacteriales</taxon>
        <taxon>Flavobacteriaceae</taxon>
        <taxon>Flavobacterium</taxon>
    </lineage>
</organism>
<evidence type="ECO:0000313" key="2">
    <source>
        <dbReference type="Proteomes" id="UP000471501"/>
    </source>
</evidence>
<dbReference type="AlphaFoldDB" id="A0A6I4NNQ7"/>
<dbReference type="PROSITE" id="PS51257">
    <property type="entry name" value="PROKAR_LIPOPROTEIN"/>
    <property type="match status" value="1"/>
</dbReference>
<gene>
    <name evidence="1" type="ORF">GON26_17000</name>
</gene>
<keyword evidence="2" id="KW-1185">Reference proteome</keyword>
<sequence>MRIKRGLLLLVFIVLQSCNQNKKKSFIDKVHPDDRYCFDEIERAKKDIQKAKLVHCHYAGGIGFHVLRSKTELDSLLRLYKIDFEYTGSSDIEEPNKTQGCYCSLMQENIEKKFGGKFIDSVSLVADSLYIVKHLDQTYSYMDYERSWDKPPLYPNDSTYDASNHSGLQASFEKAVQYPAGYIFKNNKNSSASIYIDMFVNEKGEGKINTLSLHFDHEKNKNYTPYFRRLATQLIEEVTWTPAKIANVSVKSKNLIYIYLK</sequence>
<dbReference type="Proteomes" id="UP000471501">
    <property type="component" value="Unassembled WGS sequence"/>
</dbReference>
<evidence type="ECO:0000313" key="1">
    <source>
        <dbReference type="EMBL" id="MWB96066.1"/>
    </source>
</evidence>
<dbReference type="EMBL" id="WSTB01000010">
    <property type="protein sequence ID" value="MWB96066.1"/>
    <property type="molecule type" value="Genomic_DNA"/>
</dbReference>
<evidence type="ECO:0008006" key="3">
    <source>
        <dbReference type="Google" id="ProtNLM"/>
    </source>
</evidence>
<dbReference type="RefSeq" id="WP_160375966.1">
    <property type="nucleotide sequence ID" value="NZ_WSTB01000010.1"/>
</dbReference>
<name>A0A6I4NNQ7_9FLAO</name>
<protein>
    <recommendedName>
        <fullName evidence="3">Lipoprotein</fullName>
    </recommendedName>
</protein>